<name>A0A9X1FU49_9RHOB</name>
<organism evidence="7 8">
    <name type="scientific">Roseobacter insulae</name>
    <dbReference type="NCBI Taxonomy" id="2859783"/>
    <lineage>
        <taxon>Bacteria</taxon>
        <taxon>Pseudomonadati</taxon>
        <taxon>Pseudomonadota</taxon>
        <taxon>Alphaproteobacteria</taxon>
        <taxon>Rhodobacterales</taxon>
        <taxon>Roseobacteraceae</taxon>
        <taxon>Roseobacter</taxon>
    </lineage>
</organism>
<accession>A0A9X1FU49</accession>
<feature type="domain" description="DnaK suppressor protein-like N-terminal" evidence="6">
    <location>
        <begin position="7"/>
        <end position="70"/>
    </location>
</feature>
<proteinExistence type="predicted"/>
<dbReference type="RefSeq" id="WP_219499594.1">
    <property type="nucleotide sequence ID" value="NZ_JAHXDN010000001.1"/>
</dbReference>
<evidence type="ECO:0000256" key="2">
    <source>
        <dbReference type="ARBA" id="ARBA00022771"/>
    </source>
</evidence>
<feature type="domain" description="Zinc finger DksA/TraR C4-type" evidence="5">
    <location>
        <begin position="73"/>
        <end position="105"/>
    </location>
</feature>
<keyword evidence="3" id="KW-0862">Zinc</keyword>
<reference evidence="7" key="1">
    <citation type="submission" date="2021-07" db="EMBL/GenBank/DDBJ databases">
        <title>Roseobacter insulae sp. nov., isolated from a tidal flat.</title>
        <authorList>
            <person name="Park S."/>
            <person name="Yoon J.-H."/>
        </authorList>
    </citation>
    <scope>NUCLEOTIDE SEQUENCE</scope>
    <source>
        <strain evidence="7">YSTF-M11</strain>
    </source>
</reference>
<protein>
    <submittedName>
        <fullName evidence="7">TraR/DksA family transcriptional regulator</fullName>
    </submittedName>
</protein>
<evidence type="ECO:0000313" key="7">
    <source>
        <dbReference type="EMBL" id="MBW4707125.1"/>
    </source>
</evidence>
<keyword evidence="8" id="KW-1185">Reference proteome</keyword>
<evidence type="ECO:0000259" key="5">
    <source>
        <dbReference type="Pfam" id="PF01258"/>
    </source>
</evidence>
<feature type="zinc finger region" description="dksA C4-type" evidence="4">
    <location>
        <begin position="78"/>
        <end position="102"/>
    </location>
</feature>
<dbReference type="InterPro" id="IPR000962">
    <property type="entry name" value="Znf_DskA_TraR"/>
</dbReference>
<evidence type="ECO:0000256" key="4">
    <source>
        <dbReference type="PROSITE-ProRule" id="PRU00510"/>
    </source>
</evidence>
<dbReference type="GO" id="GO:0008270">
    <property type="term" value="F:zinc ion binding"/>
    <property type="evidence" value="ECO:0007669"/>
    <property type="project" value="UniProtKB-KW"/>
</dbReference>
<dbReference type="EMBL" id="JAHXDN010000001">
    <property type="protein sequence ID" value="MBW4707125.1"/>
    <property type="molecule type" value="Genomic_DNA"/>
</dbReference>
<dbReference type="Pfam" id="PF01258">
    <property type="entry name" value="zf-dskA_traR"/>
    <property type="match status" value="1"/>
</dbReference>
<dbReference type="PANTHER" id="PTHR33823:SF4">
    <property type="entry name" value="GENERAL STRESS PROTEIN 16O"/>
    <property type="match status" value="1"/>
</dbReference>
<gene>
    <name evidence="7" type="ORF">KX928_04930</name>
</gene>
<sequence length="107" mass="11842">MDLATQQQTLLERRAELVGHLTEVEQQLDETPTKDMEDFSTERQGDEVLEALGQAELNEVRRIDAALSRIEQGTYGECLDCGEMISDARLSVLPDTALCKTCAAKNA</sequence>
<evidence type="ECO:0000256" key="1">
    <source>
        <dbReference type="ARBA" id="ARBA00022723"/>
    </source>
</evidence>
<dbReference type="Proteomes" id="UP001138661">
    <property type="component" value="Unassembled WGS sequence"/>
</dbReference>
<dbReference type="InterPro" id="IPR048487">
    <property type="entry name" value="DksA-like_N"/>
</dbReference>
<dbReference type="AlphaFoldDB" id="A0A9X1FU49"/>
<dbReference type="Pfam" id="PF21173">
    <property type="entry name" value="DksA-like_N"/>
    <property type="match status" value="1"/>
</dbReference>
<keyword evidence="2" id="KW-0863">Zinc-finger</keyword>
<evidence type="ECO:0000256" key="3">
    <source>
        <dbReference type="ARBA" id="ARBA00022833"/>
    </source>
</evidence>
<evidence type="ECO:0000259" key="6">
    <source>
        <dbReference type="Pfam" id="PF21173"/>
    </source>
</evidence>
<comment type="caution">
    <text evidence="7">The sequence shown here is derived from an EMBL/GenBank/DDBJ whole genome shotgun (WGS) entry which is preliminary data.</text>
</comment>
<keyword evidence="1" id="KW-0479">Metal-binding</keyword>
<dbReference type="PROSITE" id="PS51128">
    <property type="entry name" value="ZF_DKSA_2"/>
    <property type="match status" value="1"/>
</dbReference>
<evidence type="ECO:0000313" key="8">
    <source>
        <dbReference type="Proteomes" id="UP001138661"/>
    </source>
</evidence>
<dbReference type="PANTHER" id="PTHR33823">
    <property type="entry name" value="RNA POLYMERASE-BINDING TRANSCRIPTION FACTOR DKSA-RELATED"/>
    <property type="match status" value="1"/>
</dbReference>